<feature type="transmembrane region" description="Helical" evidence="1">
    <location>
        <begin position="75"/>
        <end position="94"/>
    </location>
</feature>
<feature type="domain" description="Acyltransferase 3" evidence="2">
    <location>
        <begin position="8"/>
        <end position="341"/>
    </location>
</feature>
<dbReference type="InterPro" id="IPR050879">
    <property type="entry name" value="Acyltransferase_3"/>
</dbReference>
<evidence type="ECO:0000259" key="2">
    <source>
        <dbReference type="Pfam" id="PF01757"/>
    </source>
</evidence>
<dbReference type="GO" id="GO:0009103">
    <property type="term" value="P:lipopolysaccharide biosynthetic process"/>
    <property type="evidence" value="ECO:0007669"/>
    <property type="project" value="TreeGrafter"/>
</dbReference>
<dbReference type="AlphaFoldDB" id="A0A7W9FQX6"/>
<sequence>MTAIGYVREIDGLRAIAVLAVLFYHAGGFVPAGLYGVDIFFVISGFVVAASVLSKRFSSFGDFLCHFYLRRILRIVPALLATVLATTLFVVLFVPRAWLSDTILETGRAALFGLSNLVLYRTANDYFSPRADYNPFMHTWSLGVEEQFYLLFPLLVLLVGLRRRSGASTFALWTIGALLLASLVLCWQIARSDPVFAFYMLPTRFWELAAGLLVYLALPQLLGLVRRLPRRAGAALSWSGPAMIALALFPGPMLWGDGLLPGAAIAAIGTAITLLAVLARPGSRLNGLLGAAPAVAIGRVSYSLYLWHWPVFVAMRWTVGLQTPLQIAAGIAASVLLSVLSHRFIETPFRRLGPIGGRRRPAAIAAGIGAAALVLAAVDALGTRQPELSLSRTLDAEIWSAYGGPADLPDRCALAETHSWTGGAPDITFAPIDCPKPGRGRTLYVLGDSHAGAYLRMLRGFAATTGTTVRTFTHPGCSAPINPKPMPEGCAAFLEAVLPVISEGGADDIAFLPALRLPRFSDQPGEPLPPPPPLSSEARAARLAEGEALLAPLRARGITLVFESPLPLFRRAPFRCSDWFNRMNPVCVPAGDVLERAAFDRLRAPVLADIGALTGDGRGSIWDPARILCDTAFCRSWRDGKPLFFDGDHLSGYGNDILLPDFRAAMLAAMGFTDPGRRP</sequence>
<gene>
    <name evidence="4" type="ORF">GGQ63_004264</name>
</gene>
<dbReference type="PANTHER" id="PTHR23028:SF53">
    <property type="entry name" value="ACYL_TRANSF_3 DOMAIN-CONTAINING PROTEIN"/>
    <property type="match status" value="1"/>
</dbReference>
<dbReference type="Pfam" id="PF01757">
    <property type="entry name" value="Acyl_transf_3"/>
    <property type="match status" value="1"/>
</dbReference>
<feature type="transmembrane region" description="Helical" evidence="1">
    <location>
        <begin position="205"/>
        <end position="225"/>
    </location>
</feature>
<feature type="transmembrane region" description="Helical" evidence="1">
    <location>
        <begin position="285"/>
        <end position="305"/>
    </location>
</feature>
<evidence type="ECO:0000313" key="5">
    <source>
        <dbReference type="Proteomes" id="UP000523821"/>
    </source>
</evidence>
<keyword evidence="5" id="KW-1185">Reference proteome</keyword>
<feature type="transmembrane region" description="Helical" evidence="1">
    <location>
        <begin position="12"/>
        <end position="29"/>
    </location>
</feature>
<feature type="transmembrane region" description="Helical" evidence="1">
    <location>
        <begin position="259"/>
        <end position="278"/>
    </location>
</feature>
<organism evidence="4 5">
    <name type="scientific">Prosthecomicrobium pneumaticum</name>
    <dbReference type="NCBI Taxonomy" id="81895"/>
    <lineage>
        <taxon>Bacteria</taxon>
        <taxon>Pseudomonadati</taxon>
        <taxon>Pseudomonadota</taxon>
        <taxon>Alphaproteobacteria</taxon>
        <taxon>Hyphomicrobiales</taxon>
        <taxon>Kaistiaceae</taxon>
        <taxon>Prosthecomicrobium</taxon>
    </lineage>
</organism>
<keyword evidence="1" id="KW-0472">Membrane</keyword>
<feature type="domain" description="SGNH" evidence="3">
    <location>
        <begin position="433"/>
        <end position="663"/>
    </location>
</feature>
<feature type="transmembrane region" description="Helical" evidence="1">
    <location>
        <begin position="147"/>
        <end position="163"/>
    </location>
</feature>
<accession>A0A7W9FQX6</accession>
<evidence type="ECO:0000313" key="4">
    <source>
        <dbReference type="EMBL" id="MBB5755163.1"/>
    </source>
</evidence>
<dbReference type="InterPro" id="IPR043968">
    <property type="entry name" value="SGNH"/>
</dbReference>
<protein>
    <submittedName>
        <fullName evidence="4">Peptidoglycan/LPS O-acetylase OafA/YrhL</fullName>
    </submittedName>
</protein>
<dbReference type="PANTHER" id="PTHR23028">
    <property type="entry name" value="ACETYLTRANSFERASE"/>
    <property type="match status" value="1"/>
</dbReference>
<dbReference type="GO" id="GO:0016020">
    <property type="term" value="C:membrane"/>
    <property type="evidence" value="ECO:0007669"/>
    <property type="project" value="TreeGrafter"/>
</dbReference>
<dbReference type="Pfam" id="PF19040">
    <property type="entry name" value="SGNH"/>
    <property type="match status" value="1"/>
</dbReference>
<feature type="transmembrane region" description="Helical" evidence="1">
    <location>
        <begin position="170"/>
        <end position="190"/>
    </location>
</feature>
<evidence type="ECO:0000256" key="1">
    <source>
        <dbReference type="SAM" id="Phobius"/>
    </source>
</evidence>
<feature type="transmembrane region" description="Helical" evidence="1">
    <location>
        <begin position="232"/>
        <end position="253"/>
    </location>
</feature>
<reference evidence="4 5" key="1">
    <citation type="submission" date="2020-08" db="EMBL/GenBank/DDBJ databases">
        <title>Genomic Encyclopedia of Type Strains, Phase IV (KMG-IV): sequencing the most valuable type-strain genomes for metagenomic binning, comparative biology and taxonomic classification.</title>
        <authorList>
            <person name="Goeker M."/>
        </authorList>
    </citation>
    <scope>NUCLEOTIDE SEQUENCE [LARGE SCALE GENOMIC DNA]</scope>
    <source>
        <strain evidence="4 5">DSM 16268</strain>
    </source>
</reference>
<feature type="transmembrane region" description="Helical" evidence="1">
    <location>
        <begin position="325"/>
        <end position="341"/>
    </location>
</feature>
<keyword evidence="1" id="KW-0812">Transmembrane</keyword>
<dbReference type="InterPro" id="IPR002656">
    <property type="entry name" value="Acyl_transf_3_dom"/>
</dbReference>
<feature type="transmembrane region" description="Helical" evidence="1">
    <location>
        <begin position="362"/>
        <end position="382"/>
    </location>
</feature>
<dbReference type="Proteomes" id="UP000523821">
    <property type="component" value="Unassembled WGS sequence"/>
</dbReference>
<dbReference type="GO" id="GO:0016747">
    <property type="term" value="F:acyltransferase activity, transferring groups other than amino-acyl groups"/>
    <property type="evidence" value="ECO:0007669"/>
    <property type="project" value="InterPro"/>
</dbReference>
<keyword evidence="1" id="KW-1133">Transmembrane helix</keyword>
<feature type="transmembrane region" description="Helical" evidence="1">
    <location>
        <begin position="35"/>
        <end position="54"/>
    </location>
</feature>
<dbReference type="RefSeq" id="WP_183858593.1">
    <property type="nucleotide sequence ID" value="NZ_JACHOO010000014.1"/>
</dbReference>
<comment type="caution">
    <text evidence="4">The sequence shown here is derived from an EMBL/GenBank/DDBJ whole genome shotgun (WGS) entry which is preliminary data.</text>
</comment>
<dbReference type="EMBL" id="JACHOO010000014">
    <property type="protein sequence ID" value="MBB5755163.1"/>
    <property type="molecule type" value="Genomic_DNA"/>
</dbReference>
<evidence type="ECO:0000259" key="3">
    <source>
        <dbReference type="Pfam" id="PF19040"/>
    </source>
</evidence>
<name>A0A7W9FQX6_9HYPH</name>
<proteinExistence type="predicted"/>